<keyword evidence="5" id="KW-0808">Transferase</keyword>
<dbReference type="Gene3D" id="3.40.50.11380">
    <property type="match status" value="1"/>
</dbReference>
<evidence type="ECO:0000256" key="8">
    <source>
        <dbReference type="PROSITE-ProRule" id="PRU00339"/>
    </source>
</evidence>
<evidence type="ECO:0000313" key="10">
    <source>
        <dbReference type="EMBL" id="NQE36923.1"/>
    </source>
</evidence>
<gene>
    <name evidence="10" type="primary">yrrB_16</name>
    <name evidence="10" type="ORF">E5S67_04689</name>
</gene>
<dbReference type="Gene3D" id="3.40.50.2000">
    <property type="entry name" value="Glycogen Phosphorylase B"/>
    <property type="match status" value="1"/>
</dbReference>
<reference evidence="10 11" key="1">
    <citation type="journal article" date="2020" name="Sci. Rep.">
        <title>A novel cyanobacterial geosmin producer, revising GeoA distribution and dispersion patterns in Bacteria.</title>
        <authorList>
            <person name="Churro C."/>
            <person name="Semedo-Aguiar A.P."/>
            <person name="Silva A.D."/>
            <person name="Pereira-Leal J.B."/>
            <person name="Leite R.B."/>
        </authorList>
    </citation>
    <scope>NUCLEOTIDE SEQUENCE [LARGE SCALE GENOMIC DNA]</scope>
    <source>
        <strain evidence="10 11">IPMA8</strain>
    </source>
</reference>
<proteinExistence type="inferred from homology"/>
<dbReference type="PROSITE" id="PS50005">
    <property type="entry name" value="TPR"/>
    <property type="match status" value="6"/>
</dbReference>
<dbReference type="PROSITE" id="PS50293">
    <property type="entry name" value="TPR_REGION"/>
    <property type="match status" value="3"/>
</dbReference>
<comment type="similarity">
    <text evidence="2">Belongs to the glycosyltransferase 41 family. O-GlcNAc transferase subfamily.</text>
</comment>
<comment type="pathway">
    <text evidence="1">Protein modification; protein glycosylation.</text>
</comment>
<dbReference type="InterPro" id="IPR019734">
    <property type="entry name" value="TPR_rpt"/>
</dbReference>
<dbReference type="Proteomes" id="UP000702425">
    <property type="component" value="Unassembled WGS sequence"/>
</dbReference>
<name>A0ABX2D368_9CYAN</name>
<feature type="repeat" description="TPR" evidence="8">
    <location>
        <begin position="119"/>
        <end position="152"/>
    </location>
</feature>
<dbReference type="Pfam" id="PF13844">
    <property type="entry name" value="Glyco_transf_41"/>
    <property type="match status" value="2"/>
</dbReference>
<feature type="repeat" description="TPR" evidence="8">
    <location>
        <begin position="189"/>
        <end position="222"/>
    </location>
</feature>
<dbReference type="SUPFAM" id="SSF48452">
    <property type="entry name" value="TPR-like"/>
    <property type="match status" value="1"/>
</dbReference>
<evidence type="ECO:0000256" key="4">
    <source>
        <dbReference type="ARBA" id="ARBA00022676"/>
    </source>
</evidence>
<evidence type="ECO:0000256" key="7">
    <source>
        <dbReference type="ARBA" id="ARBA00022803"/>
    </source>
</evidence>
<dbReference type="RefSeq" id="WP_172190782.1">
    <property type="nucleotide sequence ID" value="NZ_CAWPPK010000007.1"/>
</dbReference>
<dbReference type="PANTHER" id="PTHR44835:SF1">
    <property type="entry name" value="PROTEIN O-GLCNAC TRANSFERASE"/>
    <property type="match status" value="1"/>
</dbReference>
<dbReference type="PANTHER" id="PTHR44835">
    <property type="entry name" value="UDP-N-ACETYLGLUCOSAMINE--PEPTIDE N-ACETYLGLUCOSAMINYLTRANSFERASE SPINDLY-RELATED"/>
    <property type="match status" value="1"/>
</dbReference>
<evidence type="ECO:0000256" key="2">
    <source>
        <dbReference type="ARBA" id="ARBA00005386"/>
    </source>
</evidence>
<dbReference type="SUPFAM" id="SSF53756">
    <property type="entry name" value="UDP-Glycosyltransferase/glycogen phosphorylase"/>
    <property type="match status" value="1"/>
</dbReference>
<evidence type="ECO:0000256" key="3">
    <source>
        <dbReference type="ARBA" id="ARBA00011970"/>
    </source>
</evidence>
<keyword evidence="4" id="KW-0328">Glycosyltransferase</keyword>
<feature type="repeat" description="TPR" evidence="8">
    <location>
        <begin position="155"/>
        <end position="188"/>
    </location>
</feature>
<evidence type="ECO:0000259" key="9">
    <source>
        <dbReference type="Pfam" id="PF13844"/>
    </source>
</evidence>
<feature type="repeat" description="TPR" evidence="8">
    <location>
        <begin position="17"/>
        <end position="50"/>
    </location>
</feature>
<dbReference type="Pfam" id="PF14559">
    <property type="entry name" value="TPR_19"/>
    <property type="match status" value="1"/>
</dbReference>
<sequence>MNSDFRNQSETPQFEDAASLTVVAEMYYSQGNLAAAVAACRRALELQPDWAAAYVTMGNVQQASGYIEEAMRFYSEAIALNPDFAEAYANLGSMLYKQGHLVEAIVNYEKAIELKPNLAAAYWNLAGTLKQQGQPDAAVAYEQKALELNPHLAQVDFHLNLGDKLARQGKLDEAVAAWQQAIAFKPDLAEAYCQIGIVLRHQGKFKDAIPNLQKALEIKPDFISAHQHLCGILRDTSDLAAARQAVHKYSQMCAETDPIMTAIYFVSTYQVSGLNQIAGDRFLELESYLQQNLETASSVEIKSLYANLLFSTPYLRDDLAANSKLYRLIAQKYIDKCIKPNFSQPANYSFKPNAPSSKLKIGFLSNHFSRHSVGWCSADIIRELSDITPNLYLYASERIVPDDRTQQFESFGKLTFPKTYPNGLANSAEIIDQIQQDELDVLVDLDSLSVPVHADILYQKPAPVCVSWLGFDAPYISPENYFLTDWHSHPADREKYYDEQLIRMPDSFVAVSGFQRYGVDPVALRKSNRIGLDQIVYLCVAPGRKFNRELVKAQIAILKEVPNSILIHKALGDAAVFEGAYHQACEAEGVGRHRIKFLPRFATEEEHRIIYLLADVLLDSYPYNGGTHTLEALWFNLPVVTRTGEQFLSRMGYSFLQALGIEAGVAWSWSEYVDLGVKFGKDPELRNAIKAQLVKSKDGANVSPLWNPKKFAGDMYAVFENLCKINFEK</sequence>
<protein>
    <recommendedName>
        <fullName evidence="3">protein O-GlcNAc transferase</fullName>
        <ecNumber evidence="3">2.4.1.255</ecNumber>
    </recommendedName>
</protein>
<dbReference type="InterPro" id="IPR011990">
    <property type="entry name" value="TPR-like_helical_dom_sf"/>
</dbReference>
<feature type="repeat" description="TPR" evidence="8">
    <location>
        <begin position="85"/>
        <end position="118"/>
    </location>
</feature>
<comment type="caution">
    <text evidence="10">The sequence shown here is derived from an EMBL/GenBank/DDBJ whole genome shotgun (WGS) entry which is preliminary data.</text>
</comment>
<keyword evidence="6" id="KW-0677">Repeat</keyword>
<dbReference type="InterPro" id="IPR029489">
    <property type="entry name" value="OGT/SEC/SPY_C"/>
</dbReference>
<evidence type="ECO:0000256" key="5">
    <source>
        <dbReference type="ARBA" id="ARBA00022679"/>
    </source>
</evidence>
<feature type="domain" description="O-GlcNAc transferase C-terminal" evidence="9">
    <location>
        <begin position="523"/>
        <end position="715"/>
    </location>
</feature>
<organism evidence="10 11">
    <name type="scientific">Microcoleus asticus IPMA8</name>
    <dbReference type="NCBI Taxonomy" id="2563858"/>
    <lineage>
        <taxon>Bacteria</taxon>
        <taxon>Bacillati</taxon>
        <taxon>Cyanobacteriota</taxon>
        <taxon>Cyanophyceae</taxon>
        <taxon>Oscillatoriophycideae</taxon>
        <taxon>Oscillatoriales</taxon>
        <taxon>Microcoleaceae</taxon>
        <taxon>Microcoleus</taxon>
        <taxon>Microcoleus asticus</taxon>
    </lineage>
</organism>
<feature type="domain" description="O-GlcNAc transferase C-terminal" evidence="9">
    <location>
        <begin position="329"/>
        <end position="509"/>
    </location>
</feature>
<dbReference type="EMBL" id="SRRZ01000104">
    <property type="protein sequence ID" value="NQE36923.1"/>
    <property type="molecule type" value="Genomic_DNA"/>
</dbReference>
<evidence type="ECO:0000313" key="11">
    <source>
        <dbReference type="Proteomes" id="UP000702425"/>
    </source>
</evidence>
<feature type="repeat" description="TPR" evidence="8">
    <location>
        <begin position="51"/>
        <end position="84"/>
    </location>
</feature>
<dbReference type="InterPro" id="IPR051939">
    <property type="entry name" value="Glycosyltr_41/O-GlcNAc_trsf"/>
</dbReference>
<evidence type="ECO:0000256" key="1">
    <source>
        <dbReference type="ARBA" id="ARBA00004922"/>
    </source>
</evidence>
<keyword evidence="11" id="KW-1185">Reference proteome</keyword>
<dbReference type="Pfam" id="PF13414">
    <property type="entry name" value="TPR_11"/>
    <property type="match status" value="2"/>
</dbReference>
<keyword evidence="7 8" id="KW-0802">TPR repeat</keyword>
<evidence type="ECO:0000256" key="6">
    <source>
        <dbReference type="ARBA" id="ARBA00022737"/>
    </source>
</evidence>
<dbReference type="EC" id="2.4.1.255" evidence="3"/>
<dbReference type="Gene3D" id="1.25.40.10">
    <property type="entry name" value="Tetratricopeptide repeat domain"/>
    <property type="match status" value="3"/>
</dbReference>
<accession>A0ABX2D368</accession>
<dbReference type="SMART" id="SM00028">
    <property type="entry name" value="TPR"/>
    <property type="match status" value="6"/>
</dbReference>